<dbReference type="OrthoDB" id="3251785at2"/>
<feature type="compositionally biased region" description="Basic and acidic residues" evidence="1">
    <location>
        <begin position="230"/>
        <end position="252"/>
    </location>
</feature>
<dbReference type="Proteomes" id="UP000004926">
    <property type="component" value="Chromosome"/>
</dbReference>
<reference evidence="3 4" key="1">
    <citation type="journal article" date="2012" name="Stand. Genomic Sci.">
        <title>Genome sequence of the ocean sediment bacterium Saccharomonospora marina type strain (XMU15(T)).</title>
        <authorList>
            <person name="Klenk H.P."/>
            <person name="Lu M."/>
            <person name="Lucas S."/>
            <person name="Lapidus A."/>
            <person name="Copeland A."/>
            <person name="Pitluck S."/>
            <person name="Goodwin L.A."/>
            <person name="Han C."/>
            <person name="Tapia R."/>
            <person name="Brambilla E.M."/>
            <person name="Potter G."/>
            <person name="Land M."/>
            <person name="Ivanova N."/>
            <person name="Rohde M."/>
            <person name="Goker M."/>
            <person name="Detter J.C."/>
            <person name="Li W.J."/>
            <person name="Kyrpides N.C."/>
            <person name="Woyke T."/>
        </authorList>
    </citation>
    <scope>NUCLEOTIDE SEQUENCE [LARGE SCALE GENOMIC DNA]</scope>
    <source>
        <strain evidence="3 4">XMU15</strain>
    </source>
</reference>
<dbReference type="InterPro" id="IPR000683">
    <property type="entry name" value="Gfo/Idh/MocA-like_OxRdtase_N"/>
</dbReference>
<keyword evidence="4" id="KW-1185">Reference proteome</keyword>
<dbReference type="InterPro" id="IPR051317">
    <property type="entry name" value="Gfo/Idh/MocA_oxidoreduct"/>
</dbReference>
<evidence type="ECO:0000313" key="4">
    <source>
        <dbReference type="Proteomes" id="UP000004926"/>
    </source>
</evidence>
<feature type="domain" description="Gfo/Idh/MocA-like oxidoreductase N-terminal" evidence="2">
    <location>
        <begin position="5"/>
        <end position="123"/>
    </location>
</feature>
<dbReference type="EMBL" id="CM001439">
    <property type="protein sequence ID" value="EHR52427.1"/>
    <property type="molecule type" value="Genomic_DNA"/>
</dbReference>
<feature type="compositionally biased region" description="Basic residues" evidence="1">
    <location>
        <begin position="172"/>
        <end position="188"/>
    </location>
</feature>
<dbReference type="STRING" id="882083.SacmaDRAFT_4235"/>
<name>H5X7S7_9PSEU</name>
<proteinExistence type="predicted"/>
<dbReference type="Gene3D" id="3.40.50.720">
    <property type="entry name" value="NAD(P)-binding Rossmann-like Domain"/>
    <property type="match status" value="1"/>
</dbReference>
<evidence type="ECO:0000256" key="1">
    <source>
        <dbReference type="SAM" id="MobiDB-lite"/>
    </source>
</evidence>
<evidence type="ECO:0000259" key="2">
    <source>
        <dbReference type="Pfam" id="PF01408"/>
    </source>
</evidence>
<accession>H5X7S7</accession>
<dbReference type="PANTHER" id="PTHR43708">
    <property type="entry name" value="CONSERVED EXPRESSED OXIDOREDUCTASE (EUROFUNG)"/>
    <property type="match status" value="1"/>
</dbReference>
<dbReference type="HOGENOM" id="CLU_852307_0_0_11"/>
<evidence type="ECO:0000313" key="3">
    <source>
        <dbReference type="EMBL" id="EHR52427.1"/>
    </source>
</evidence>
<organism evidence="3 4">
    <name type="scientific">Saccharomonospora marina XMU15</name>
    <dbReference type="NCBI Taxonomy" id="882083"/>
    <lineage>
        <taxon>Bacteria</taxon>
        <taxon>Bacillati</taxon>
        <taxon>Actinomycetota</taxon>
        <taxon>Actinomycetes</taxon>
        <taxon>Pseudonocardiales</taxon>
        <taxon>Pseudonocardiaceae</taxon>
        <taxon>Saccharomonospora</taxon>
    </lineage>
</organism>
<sequence>MPRLRTALIGVGRHAPKDYVPAFSELAEEVELVAACDVDPASQSRLTRALAEHGTSSSPRFFTEYESALDWAWPDLAIMATHHTHLEIARELLLRKIPFLKDKPFAMAPADTEELARLIAKSGYMRLCPQRRRHLLEGCSNAHGARCRGRLRYVRCGRCVVPEDLQNHCRGRGRGAVHRPARRLRPRSARVLQQSGRPGNGSGRAAVTVRPHRAGTESPRLPAGNPFSRPADRRTRAGDRVEARLPPADHRVPGAHRRRPGDHRVDCGPHVGALRPAIRCRHGAGAGRAGPACPGLTTPRASRTWTCASRPRRCTCSISSIAHCPR</sequence>
<protein>
    <submittedName>
        <fullName evidence="3">Putative dehydrogenase</fullName>
    </submittedName>
</protein>
<dbReference type="InterPro" id="IPR036291">
    <property type="entry name" value="NAD(P)-bd_dom_sf"/>
</dbReference>
<dbReference type="SUPFAM" id="SSF51735">
    <property type="entry name" value="NAD(P)-binding Rossmann-fold domains"/>
    <property type="match status" value="1"/>
</dbReference>
<dbReference type="Pfam" id="PF01408">
    <property type="entry name" value="GFO_IDH_MocA"/>
    <property type="match status" value="1"/>
</dbReference>
<feature type="region of interest" description="Disordered" evidence="1">
    <location>
        <begin position="172"/>
        <end position="266"/>
    </location>
</feature>
<dbReference type="PANTHER" id="PTHR43708:SF8">
    <property type="entry name" value="OXIDOREDUCTASE"/>
    <property type="match status" value="1"/>
</dbReference>
<dbReference type="GO" id="GO:0000166">
    <property type="term" value="F:nucleotide binding"/>
    <property type="evidence" value="ECO:0007669"/>
    <property type="project" value="InterPro"/>
</dbReference>
<dbReference type="AlphaFoldDB" id="H5X7S7"/>
<gene>
    <name evidence="3" type="ORF">SacmaDRAFT_4235</name>
</gene>